<evidence type="ECO:0000313" key="12">
    <source>
        <dbReference type="EMBL" id="UXD87127.1"/>
    </source>
</evidence>
<keyword evidence="7 8" id="KW-0131">Cell cycle</keyword>
<keyword evidence="2 8" id="KW-0997">Cell inner membrane</keyword>
<dbReference type="Pfam" id="PF04354">
    <property type="entry name" value="ZipA_C"/>
    <property type="match status" value="1"/>
</dbReference>
<evidence type="ECO:0000256" key="4">
    <source>
        <dbReference type="ARBA" id="ARBA00022692"/>
    </source>
</evidence>
<evidence type="ECO:0000256" key="8">
    <source>
        <dbReference type="HAMAP-Rule" id="MF_00509"/>
    </source>
</evidence>
<dbReference type="SUPFAM" id="SSF64383">
    <property type="entry name" value="Cell-division protein ZipA, C-terminal domain"/>
    <property type="match status" value="1"/>
</dbReference>
<dbReference type="Gene3D" id="3.30.1400.10">
    <property type="entry name" value="ZipA, C-terminal FtsZ-binding domain"/>
    <property type="match status" value="1"/>
</dbReference>
<comment type="subunit">
    <text evidence="8">Interacts with FtsZ via their C-terminal domains.</text>
</comment>
<keyword evidence="13" id="KW-1185">Reference proteome</keyword>
<dbReference type="PANTHER" id="PTHR38685">
    <property type="entry name" value="CELL DIVISION PROTEIN ZIPA"/>
    <property type="match status" value="1"/>
</dbReference>
<gene>
    <name evidence="8" type="primary">zipA</name>
    <name evidence="12" type="ORF">HUF19_06600</name>
</gene>
<evidence type="ECO:0000256" key="3">
    <source>
        <dbReference type="ARBA" id="ARBA00022618"/>
    </source>
</evidence>
<evidence type="ECO:0000256" key="6">
    <source>
        <dbReference type="ARBA" id="ARBA00023136"/>
    </source>
</evidence>
<dbReference type="SMART" id="SM00771">
    <property type="entry name" value="ZipA_C"/>
    <property type="match status" value="1"/>
</dbReference>
<keyword evidence="5 8" id="KW-1133">Transmembrane helix</keyword>
<feature type="region of interest" description="Disordered" evidence="10">
    <location>
        <begin position="248"/>
        <end position="278"/>
    </location>
</feature>
<evidence type="ECO:0000256" key="2">
    <source>
        <dbReference type="ARBA" id="ARBA00022519"/>
    </source>
</evidence>
<dbReference type="EMBL" id="CP054475">
    <property type="protein sequence ID" value="UXD87127.1"/>
    <property type="molecule type" value="Genomic_DNA"/>
</dbReference>
<evidence type="ECO:0000256" key="9">
    <source>
        <dbReference type="RuleBase" id="RU003612"/>
    </source>
</evidence>
<accession>A0ABY6A876</accession>
<dbReference type="HAMAP" id="MF_00509">
    <property type="entry name" value="ZipA"/>
    <property type="match status" value="1"/>
</dbReference>
<keyword evidence="3 8" id="KW-0132">Cell division</keyword>
<dbReference type="InterPro" id="IPR007449">
    <property type="entry name" value="ZipA_FtsZ-bd_C"/>
</dbReference>
<keyword evidence="4 8" id="KW-0812">Transmembrane</keyword>
<dbReference type="Proteomes" id="UP001065322">
    <property type="component" value="Chromosome"/>
</dbReference>
<evidence type="ECO:0000259" key="11">
    <source>
        <dbReference type="SMART" id="SM00771"/>
    </source>
</evidence>
<dbReference type="InterPro" id="IPR036765">
    <property type="entry name" value="ZipA_FtsZ-bd_C_sf"/>
</dbReference>
<dbReference type="InterPro" id="IPR011919">
    <property type="entry name" value="Cell_div_ZipA"/>
</dbReference>
<sequence length="487" mass="53700">MEWSWRTVLILIGLLVMVAILIDGFRRMRRARAEALRLDVSHDFRFPDDGHNPELPGGARVVHKAPAETAKSSVDDESDALLGFRRAQQRAAEQERPRQPAQEPVFTELEGNFSTEEEPVIPWEDELGPSRVVKSAVVTRPVVKSAEPESDAEAATAEVTAPALQPEPAVQPVSVSQEVDAITHPEPQPEPLLHSEEIQAEAAQARAGHRVEDLEIPPSPLIPKARPVNLDEQFPVLLDVEELGDDDIKPQIEDDSADVASAASEPAANNPQPDEAEVSADPVVAEASDMQEDNLPELEDPEHIVDPHLEQEVEKLPSELPLQPVNFAGANAESLASRGIPELVLEIHAIARDPAGFSGKDVLFLFNSCDLRFGEKDIFHRFEQADGEGCIQFSVAQSYEPGIFVPAAMAQQHFRGLSFFMSLPGAKKPLEAYEAMSEMALVVARKLRADVYDGARSALTPQTMEHDRQQIMDFERRQRLTLKKQAK</sequence>
<reference evidence="13" key="1">
    <citation type="submission" date="2020-06" db="EMBL/GenBank/DDBJ databases">
        <title>Thalassolituus marinus alknpb1M-1, a hydrocarbon-degrading bacterium isolated from the deep-sea overlying water using an in-situ strategy from the South China Sea basin.</title>
        <authorList>
            <person name="Dong C."/>
            <person name="Chen Y."/>
            <person name="Shao Z."/>
        </authorList>
    </citation>
    <scope>NUCLEOTIDE SEQUENCE [LARGE SCALE GENOMIC DNA]</scope>
    <source>
        <strain evidence="13">alknpb1M-1</strain>
    </source>
</reference>
<feature type="region of interest" description="Disordered" evidence="10">
    <location>
        <begin position="88"/>
        <end position="118"/>
    </location>
</feature>
<comment type="function">
    <text evidence="8 9">Essential cell division protein that stabilizes the FtsZ protofilaments by cross-linking them and that serves as a cytoplasmic membrane anchor for the Z ring. Also required for the recruitment to the septal ring of downstream cell division proteins.</text>
</comment>
<feature type="region of interest" description="Disordered" evidence="10">
    <location>
        <begin position="144"/>
        <end position="167"/>
    </location>
</feature>
<feature type="compositionally biased region" description="Low complexity" evidence="10">
    <location>
        <begin position="153"/>
        <end position="163"/>
    </location>
</feature>
<dbReference type="RefSeq" id="WP_260999039.1">
    <property type="nucleotide sequence ID" value="NZ_CP054475.1"/>
</dbReference>
<comment type="subcellular location">
    <subcellularLocation>
        <location evidence="8">Cell inner membrane</location>
        <topology evidence="8">Single-pass type I membrane protein</topology>
    </subcellularLocation>
    <text evidence="8">Localizes to the Z ring in an FtsZ-dependent manner.</text>
</comment>
<organism evidence="12 13">
    <name type="scientific">Thalassolituus hydrocarboniclasticus</name>
    <dbReference type="NCBI Taxonomy" id="2742796"/>
    <lineage>
        <taxon>Bacteria</taxon>
        <taxon>Pseudomonadati</taxon>
        <taxon>Pseudomonadota</taxon>
        <taxon>Gammaproteobacteria</taxon>
        <taxon>Oceanospirillales</taxon>
        <taxon>Oceanospirillaceae</taxon>
        <taxon>Thalassolituus</taxon>
    </lineage>
</organism>
<comment type="similarity">
    <text evidence="8 9">Belongs to the ZipA family.</text>
</comment>
<evidence type="ECO:0000256" key="1">
    <source>
        <dbReference type="ARBA" id="ARBA00022475"/>
    </source>
</evidence>
<evidence type="ECO:0000256" key="7">
    <source>
        <dbReference type="ARBA" id="ARBA00023306"/>
    </source>
</evidence>
<evidence type="ECO:0000256" key="5">
    <source>
        <dbReference type="ARBA" id="ARBA00022989"/>
    </source>
</evidence>
<evidence type="ECO:0000313" key="13">
    <source>
        <dbReference type="Proteomes" id="UP001065322"/>
    </source>
</evidence>
<dbReference type="PANTHER" id="PTHR38685:SF1">
    <property type="entry name" value="CELL DIVISION PROTEIN ZIPA"/>
    <property type="match status" value="1"/>
</dbReference>
<feature type="domain" description="ZipA C-terminal FtsZ-binding" evidence="11">
    <location>
        <begin position="341"/>
        <end position="471"/>
    </location>
</feature>
<evidence type="ECO:0000256" key="10">
    <source>
        <dbReference type="SAM" id="MobiDB-lite"/>
    </source>
</evidence>
<feature type="transmembrane region" description="Helical" evidence="8">
    <location>
        <begin position="6"/>
        <end position="25"/>
    </location>
</feature>
<proteinExistence type="inferred from homology"/>
<name>A0ABY6A876_9GAMM</name>
<keyword evidence="1 8" id="KW-1003">Cell membrane</keyword>
<protein>
    <recommendedName>
        <fullName evidence="8 9">Cell division protein ZipA</fullName>
    </recommendedName>
</protein>
<keyword evidence="6 8" id="KW-0472">Membrane</keyword>
<feature type="compositionally biased region" description="Low complexity" evidence="10">
    <location>
        <begin position="258"/>
        <end position="268"/>
    </location>
</feature>